<dbReference type="OrthoDB" id="185815at2"/>
<evidence type="ECO:0000313" key="3">
    <source>
        <dbReference type="Proteomes" id="UP000292346"/>
    </source>
</evidence>
<proteinExistence type="predicted"/>
<dbReference type="Proteomes" id="UP000292346">
    <property type="component" value="Unassembled WGS sequence"/>
</dbReference>
<dbReference type="EMBL" id="SJJZ01000002">
    <property type="protein sequence ID" value="TCC07833.1"/>
    <property type="molecule type" value="Genomic_DNA"/>
</dbReference>
<keyword evidence="1" id="KW-0812">Transmembrane</keyword>
<feature type="transmembrane region" description="Helical" evidence="1">
    <location>
        <begin position="81"/>
        <end position="102"/>
    </location>
</feature>
<evidence type="ECO:0008006" key="4">
    <source>
        <dbReference type="Google" id="ProtNLM"/>
    </source>
</evidence>
<feature type="transmembrane region" description="Helical" evidence="1">
    <location>
        <begin position="138"/>
        <end position="157"/>
    </location>
</feature>
<protein>
    <recommendedName>
        <fullName evidence="4">ABC transporter permease</fullName>
    </recommendedName>
</protein>
<evidence type="ECO:0000256" key="1">
    <source>
        <dbReference type="SAM" id="Phobius"/>
    </source>
</evidence>
<feature type="transmembrane region" description="Helical" evidence="1">
    <location>
        <begin position="12"/>
        <end position="35"/>
    </location>
</feature>
<evidence type="ECO:0000313" key="2">
    <source>
        <dbReference type="EMBL" id="TCC07833.1"/>
    </source>
</evidence>
<feature type="transmembrane region" description="Helical" evidence="1">
    <location>
        <begin position="114"/>
        <end position="131"/>
    </location>
</feature>
<keyword evidence="1" id="KW-1133">Transmembrane helix</keyword>
<keyword evidence="1" id="KW-0472">Membrane</keyword>
<feature type="transmembrane region" description="Helical" evidence="1">
    <location>
        <begin position="41"/>
        <end position="60"/>
    </location>
</feature>
<dbReference type="RefSeq" id="WP_131338688.1">
    <property type="nucleotide sequence ID" value="NZ_SJJZ01000002.1"/>
</dbReference>
<gene>
    <name evidence="2" type="ORF">E0H45_17965</name>
</gene>
<keyword evidence="3" id="KW-1185">Reference proteome</keyword>
<sequence length="192" mass="20141">MNLLRAELLKLATLPAIRFTVIGTWAVTVLLSAAAPDVSTALYGPLLAGFLILGLIAATSEYQGGQIRTTLVAAPRRVTTYVAKVGALVVITLPAAAVTVALGTIVSGESEAKAAGYFAFTTVIAHAVGSLTRRTLPALVGLLAYYFIVGPLLQPRVPFAKYLLDSPDWFVALPWTAVATSLGLLAFRSRDA</sequence>
<accession>A0A4R0HC94</accession>
<reference evidence="2 3" key="1">
    <citation type="submission" date="2019-02" db="EMBL/GenBank/DDBJ databases">
        <title>Kribbella capetownensis sp. nov. and Kribbella speibonae sp. nov., isolated from soil.</title>
        <authorList>
            <person name="Curtis S.M."/>
            <person name="Norton I."/>
            <person name="Everest G.J."/>
            <person name="Meyers P.R."/>
        </authorList>
    </citation>
    <scope>NUCLEOTIDE SEQUENCE [LARGE SCALE GENOMIC DNA]</scope>
    <source>
        <strain evidence="2 3">KCTC 29219</strain>
    </source>
</reference>
<feature type="transmembrane region" description="Helical" evidence="1">
    <location>
        <begin position="169"/>
        <end position="187"/>
    </location>
</feature>
<dbReference type="AlphaFoldDB" id="A0A4R0HC94"/>
<name>A0A4R0HC94_9ACTN</name>
<organism evidence="2 3">
    <name type="scientific">Kribbella soli</name>
    <dbReference type="NCBI Taxonomy" id="1124743"/>
    <lineage>
        <taxon>Bacteria</taxon>
        <taxon>Bacillati</taxon>
        <taxon>Actinomycetota</taxon>
        <taxon>Actinomycetes</taxon>
        <taxon>Propionibacteriales</taxon>
        <taxon>Kribbellaceae</taxon>
        <taxon>Kribbella</taxon>
    </lineage>
</organism>
<comment type="caution">
    <text evidence="2">The sequence shown here is derived from an EMBL/GenBank/DDBJ whole genome shotgun (WGS) entry which is preliminary data.</text>
</comment>